<gene>
    <name evidence="1" type="ORF">MCOR_42794</name>
</gene>
<keyword evidence="2" id="KW-1185">Reference proteome</keyword>
<sequence length="218" mass="25024">MMSKSQEKSHRFMKEEILLSSCILEQDYMPACILILSDDGQPAFHLLYLKRLYTSLQILNVLEDGHLQYPLLNRCMSAYFHLVYLNQVICQPVSLMTKKLRSIPACILTISDLCQPVSLLYQNGPRVIHFENGSVVDDPDGIVDSSTVFLQQLQASYPELMSRLNKKVISMLLQDLEIDTVLHQMPTSHRNVQFNVAAGLGNYILFYLRKIILMLNWT</sequence>
<dbReference type="EMBL" id="CACVKT020007644">
    <property type="protein sequence ID" value="CAC5409524.1"/>
    <property type="molecule type" value="Genomic_DNA"/>
</dbReference>
<evidence type="ECO:0000313" key="2">
    <source>
        <dbReference type="Proteomes" id="UP000507470"/>
    </source>
</evidence>
<dbReference type="AlphaFoldDB" id="A0A6J8DQS3"/>
<organism evidence="1 2">
    <name type="scientific">Mytilus coruscus</name>
    <name type="common">Sea mussel</name>
    <dbReference type="NCBI Taxonomy" id="42192"/>
    <lineage>
        <taxon>Eukaryota</taxon>
        <taxon>Metazoa</taxon>
        <taxon>Spiralia</taxon>
        <taxon>Lophotrochozoa</taxon>
        <taxon>Mollusca</taxon>
        <taxon>Bivalvia</taxon>
        <taxon>Autobranchia</taxon>
        <taxon>Pteriomorphia</taxon>
        <taxon>Mytilida</taxon>
        <taxon>Mytiloidea</taxon>
        <taxon>Mytilidae</taxon>
        <taxon>Mytilinae</taxon>
        <taxon>Mytilus</taxon>
    </lineage>
</organism>
<evidence type="ECO:0000313" key="1">
    <source>
        <dbReference type="EMBL" id="CAC5409524.1"/>
    </source>
</evidence>
<reference evidence="1 2" key="1">
    <citation type="submission" date="2020-06" db="EMBL/GenBank/DDBJ databases">
        <authorList>
            <person name="Li R."/>
            <person name="Bekaert M."/>
        </authorList>
    </citation>
    <scope>NUCLEOTIDE SEQUENCE [LARGE SCALE GENOMIC DNA]</scope>
    <source>
        <strain evidence="2">wild</strain>
    </source>
</reference>
<accession>A0A6J8DQS3</accession>
<proteinExistence type="predicted"/>
<protein>
    <submittedName>
        <fullName evidence="1">Uncharacterized protein</fullName>
    </submittedName>
</protein>
<dbReference type="Proteomes" id="UP000507470">
    <property type="component" value="Unassembled WGS sequence"/>
</dbReference>
<name>A0A6J8DQS3_MYTCO</name>
<dbReference type="OrthoDB" id="6201151at2759"/>